<feature type="compositionally biased region" description="Polar residues" evidence="1">
    <location>
        <begin position="45"/>
        <end position="59"/>
    </location>
</feature>
<feature type="region of interest" description="Disordered" evidence="1">
    <location>
        <begin position="1"/>
        <end position="24"/>
    </location>
</feature>
<reference evidence="2 3" key="1">
    <citation type="submission" date="2018-06" db="EMBL/GenBank/DDBJ databases">
        <title>Comparative genomics reveals the genomic features of Rhizophagus irregularis, R. cerebriforme, R. diaphanum and Gigaspora rosea, and their symbiotic lifestyle signature.</title>
        <authorList>
            <person name="Morin E."/>
            <person name="San Clemente H."/>
            <person name="Chen E.C.H."/>
            <person name="De La Providencia I."/>
            <person name="Hainaut M."/>
            <person name="Kuo A."/>
            <person name="Kohler A."/>
            <person name="Murat C."/>
            <person name="Tang N."/>
            <person name="Roy S."/>
            <person name="Loubradou J."/>
            <person name="Henrissat B."/>
            <person name="Grigoriev I.V."/>
            <person name="Corradi N."/>
            <person name="Roux C."/>
            <person name="Martin F.M."/>
        </authorList>
    </citation>
    <scope>NUCLEOTIDE SEQUENCE [LARGE SCALE GENOMIC DNA]</scope>
    <source>
        <strain evidence="2 3">DAOM 227022</strain>
    </source>
</reference>
<sequence length="269" mass="30723">MGRNSPPLDDLRNENGIFRGNGASRSEKISNYLGRQSYDDGTECVGSSSSKKPLNSNVEGENYTEITMVPFERCPNREKSPVVAISLDNCAESVPLMGNAWTKEESKTPCRPVVPNVQEQFRNPFEMIANKKDRKVVANYLRSCATQFYMTTWGLLDKDEFEKQLEEREALLKQKEYNIKNTIESHLNEKYKATSKKDKGIGKLSSAFFQAKSKILRNLRKAIKALDDIIFAKHQMIIIFNNEIHFVAPNFINRTIKPTGHYEIKTALF</sequence>
<dbReference type="AlphaFoldDB" id="A0A397SV21"/>
<evidence type="ECO:0000313" key="2">
    <source>
        <dbReference type="EMBL" id="RIA87895.1"/>
    </source>
</evidence>
<organism evidence="2 3">
    <name type="scientific">Glomus cerebriforme</name>
    <dbReference type="NCBI Taxonomy" id="658196"/>
    <lineage>
        <taxon>Eukaryota</taxon>
        <taxon>Fungi</taxon>
        <taxon>Fungi incertae sedis</taxon>
        <taxon>Mucoromycota</taxon>
        <taxon>Glomeromycotina</taxon>
        <taxon>Glomeromycetes</taxon>
        <taxon>Glomerales</taxon>
        <taxon>Glomeraceae</taxon>
        <taxon>Glomus</taxon>
    </lineage>
</organism>
<comment type="caution">
    <text evidence="2">The sequence shown here is derived from an EMBL/GenBank/DDBJ whole genome shotgun (WGS) entry which is preliminary data.</text>
</comment>
<protein>
    <submittedName>
        <fullName evidence="2">Uncharacterized protein</fullName>
    </submittedName>
</protein>
<name>A0A397SV21_9GLOM</name>
<proteinExistence type="predicted"/>
<keyword evidence="3" id="KW-1185">Reference proteome</keyword>
<dbReference type="EMBL" id="QKYT01000287">
    <property type="protein sequence ID" value="RIA87895.1"/>
    <property type="molecule type" value="Genomic_DNA"/>
</dbReference>
<evidence type="ECO:0000256" key="1">
    <source>
        <dbReference type="SAM" id="MobiDB-lite"/>
    </source>
</evidence>
<dbReference type="Proteomes" id="UP000265703">
    <property type="component" value="Unassembled WGS sequence"/>
</dbReference>
<evidence type="ECO:0000313" key="3">
    <source>
        <dbReference type="Proteomes" id="UP000265703"/>
    </source>
</evidence>
<accession>A0A397SV21</accession>
<gene>
    <name evidence="2" type="ORF">C1645_827113</name>
</gene>
<feature type="region of interest" description="Disordered" evidence="1">
    <location>
        <begin position="39"/>
        <end position="59"/>
    </location>
</feature>